<dbReference type="InterPro" id="IPR000045">
    <property type="entry name" value="Prepilin_IV_endopep_pep"/>
</dbReference>
<evidence type="ECO:0000256" key="1">
    <source>
        <dbReference type="ARBA" id="ARBA00004429"/>
    </source>
</evidence>
<keyword evidence="7 10" id="KW-0472">Membrane</keyword>
<dbReference type="Pfam" id="PF06750">
    <property type="entry name" value="A24_N_bact"/>
    <property type="match status" value="1"/>
</dbReference>
<reference evidence="13 14" key="1">
    <citation type="submission" date="2020-08" db="EMBL/GenBank/DDBJ databases">
        <title>Exploring microbial biodiversity for novel pathways involved in the catabolism of aromatic compounds derived from lignin.</title>
        <authorList>
            <person name="Elkins J."/>
        </authorList>
    </citation>
    <scope>NUCLEOTIDE SEQUENCE [LARGE SCALE GENOMIC DNA]</scope>
    <source>
        <strain evidence="13 14">B1D3A</strain>
    </source>
</reference>
<dbReference type="EMBL" id="JACHKA010000001">
    <property type="protein sequence ID" value="MBB5985416.1"/>
    <property type="molecule type" value="Genomic_DNA"/>
</dbReference>
<keyword evidence="9 13" id="KW-0489">Methyltransferase</keyword>
<dbReference type="GO" id="GO:0004190">
    <property type="term" value="F:aspartic-type endopeptidase activity"/>
    <property type="evidence" value="ECO:0007669"/>
    <property type="project" value="UniProtKB-EC"/>
</dbReference>
<dbReference type="InterPro" id="IPR014032">
    <property type="entry name" value="Peptidase_A24A_bac"/>
</dbReference>
<protein>
    <recommendedName>
        <fullName evidence="9">Prepilin leader peptidase/N-methyltransferase</fullName>
        <ecNumber evidence="9">2.1.1.-</ecNumber>
        <ecNumber evidence="9">3.4.23.43</ecNumber>
    </recommendedName>
</protein>
<dbReference type="EC" id="3.4.23.43" evidence="9"/>
<keyword evidence="9 13" id="KW-0808">Transferase</keyword>
<feature type="transmembrane region" description="Helical" evidence="10">
    <location>
        <begin position="7"/>
        <end position="28"/>
    </location>
</feature>
<feature type="transmembrane region" description="Helical" evidence="10">
    <location>
        <begin position="192"/>
        <end position="214"/>
    </location>
</feature>
<feature type="transmembrane region" description="Helical" evidence="10">
    <location>
        <begin position="101"/>
        <end position="119"/>
    </location>
</feature>
<keyword evidence="9 13" id="KW-0378">Hydrolase</keyword>
<evidence type="ECO:0000256" key="2">
    <source>
        <dbReference type="ARBA" id="ARBA00005801"/>
    </source>
</evidence>
<dbReference type="RefSeq" id="WP_184156912.1">
    <property type="nucleotide sequence ID" value="NZ_JACHKA010000001.1"/>
</dbReference>
<dbReference type="PRINTS" id="PR00864">
    <property type="entry name" value="PREPILNPTASE"/>
</dbReference>
<gene>
    <name evidence="13" type="ORF">HNP60_001390</name>
</gene>
<comment type="caution">
    <text evidence="13">The sequence shown here is derived from an EMBL/GenBank/DDBJ whole genome shotgun (WGS) entry which is preliminary data.</text>
</comment>
<feature type="transmembrane region" description="Helical" evidence="10">
    <location>
        <begin position="126"/>
        <end position="145"/>
    </location>
</feature>
<evidence type="ECO:0000259" key="12">
    <source>
        <dbReference type="Pfam" id="PF06750"/>
    </source>
</evidence>
<dbReference type="EC" id="2.1.1.-" evidence="9"/>
<keyword evidence="6 10" id="KW-1133">Transmembrane helix</keyword>
<keyword evidence="5 9" id="KW-0812">Transmembrane</keyword>
<evidence type="ECO:0000256" key="9">
    <source>
        <dbReference type="RuleBase" id="RU003794"/>
    </source>
</evidence>
<keyword evidence="14" id="KW-1185">Reference proteome</keyword>
<feature type="domain" description="Prepilin peptidase A24 N-terminal" evidence="12">
    <location>
        <begin position="14"/>
        <end position="93"/>
    </location>
</feature>
<evidence type="ECO:0000256" key="5">
    <source>
        <dbReference type="ARBA" id="ARBA00022692"/>
    </source>
</evidence>
<sequence length="250" mass="26296">MQDGLRILLGAGAGAIIGSFLGAIVTRWPRGESVVRGRSRCDSCGRTLGPLELIPLLGALLARGRCRSCGARIDPVHMVMEGGAALIGAVLLWWLPLPDALFFAAGGWLLLTLALLDARHHWLPDALTLPLAALGLTIGDWFLPASFEPRLIGAGAGYLCLFALALAYRLVRGREGLGMGDAKLLGALGAWLGWQSLPLLLLIASVAGLLWALMLKLTGREIDATTRLPLGTFLCLAAVPAAWAGRAIGL</sequence>
<evidence type="ECO:0000256" key="10">
    <source>
        <dbReference type="SAM" id="Phobius"/>
    </source>
</evidence>
<comment type="subcellular location">
    <subcellularLocation>
        <location evidence="1">Cell inner membrane</location>
        <topology evidence="1">Multi-pass membrane protein</topology>
    </subcellularLocation>
    <subcellularLocation>
        <location evidence="9">Cell membrane</location>
        <topology evidence="9">Multi-pass membrane protein</topology>
    </subcellularLocation>
</comment>
<proteinExistence type="inferred from homology"/>
<dbReference type="GO" id="GO:0008168">
    <property type="term" value="F:methyltransferase activity"/>
    <property type="evidence" value="ECO:0007669"/>
    <property type="project" value="UniProtKB-KW"/>
</dbReference>
<comment type="similarity">
    <text evidence="2 8">Belongs to the peptidase A24 family.</text>
</comment>
<evidence type="ECO:0000256" key="8">
    <source>
        <dbReference type="RuleBase" id="RU003793"/>
    </source>
</evidence>
<evidence type="ECO:0000313" key="13">
    <source>
        <dbReference type="EMBL" id="MBB5985416.1"/>
    </source>
</evidence>
<comment type="catalytic activity">
    <reaction evidence="9">
        <text>Typically cleaves a -Gly-|-Phe- bond to release an N-terminal, basic peptide of 5-8 residues from type IV prepilin, and then N-methylates the new N-terminal amino group, the methyl donor being S-adenosyl-L-methionine.</text>
        <dbReference type="EC" id="3.4.23.43"/>
    </reaction>
</comment>
<evidence type="ECO:0000256" key="6">
    <source>
        <dbReference type="ARBA" id="ARBA00022989"/>
    </source>
</evidence>
<keyword evidence="9" id="KW-0645">Protease</keyword>
<comment type="function">
    <text evidence="9">Plays an essential role in type IV pili and type II pseudopili formation by proteolytically removing the leader sequence from substrate proteins and subsequently monomethylating the alpha-amino group of the newly exposed N-terminal phenylalanine.</text>
</comment>
<dbReference type="PANTHER" id="PTHR30487">
    <property type="entry name" value="TYPE 4 PREPILIN-LIKE PROTEINS LEADER PEPTIDE-PROCESSING ENZYME"/>
    <property type="match status" value="1"/>
</dbReference>
<organism evidence="13 14">
    <name type="scientific">Sphingobium lignivorans</name>
    <dbReference type="NCBI Taxonomy" id="2735886"/>
    <lineage>
        <taxon>Bacteria</taxon>
        <taxon>Pseudomonadati</taxon>
        <taxon>Pseudomonadota</taxon>
        <taxon>Alphaproteobacteria</taxon>
        <taxon>Sphingomonadales</taxon>
        <taxon>Sphingomonadaceae</taxon>
        <taxon>Sphingobium</taxon>
    </lineage>
</organism>
<feature type="transmembrane region" description="Helical" evidence="10">
    <location>
        <begin position="151"/>
        <end position="171"/>
    </location>
</feature>
<name>A0ABR6NEC2_9SPHN</name>
<dbReference type="InterPro" id="IPR050882">
    <property type="entry name" value="Prepilin_peptidase/N-MTase"/>
</dbReference>
<feature type="transmembrane region" description="Helical" evidence="10">
    <location>
        <begin position="226"/>
        <end position="245"/>
    </location>
</feature>
<dbReference type="Proteomes" id="UP001138540">
    <property type="component" value="Unassembled WGS sequence"/>
</dbReference>
<keyword evidence="9" id="KW-0511">Multifunctional enzyme</keyword>
<dbReference type="InterPro" id="IPR010627">
    <property type="entry name" value="Prepilin_pept_A24_N"/>
</dbReference>
<evidence type="ECO:0000256" key="7">
    <source>
        <dbReference type="ARBA" id="ARBA00023136"/>
    </source>
</evidence>
<evidence type="ECO:0000259" key="11">
    <source>
        <dbReference type="Pfam" id="PF01478"/>
    </source>
</evidence>
<dbReference type="GO" id="GO:0032259">
    <property type="term" value="P:methylation"/>
    <property type="evidence" value="ECO:0007669"/>
    <property type="project" value="UniProtKB-KW"/>
</dbReference>
<dbReference type="Pfam" id="PF01478">
    <property type="entry name" value="Peptidase_A24"/>
    <property type="match status" value="1"/>
</dbReference>
<evidence type="ECO:0000313" key="14">
    <source>
        <dbReference type="Proteomes" id="UP001138540"/>
    </source>
</evidence>
<keyword evidence="4" id="KW-0997">Cell inner membrane</keyword>
<evidence type="ECO:0000256" key="3">
    <source>
        <dbReference type="ARBA" id="ARBA00022475"/>
    </source>
</evidence>
<dbReference type="PANTHER" id="PTHR30487:SF0">
    <property type="entry name" value="PREPILIN LEADER PEPTIDASE_N-METHYLTRANSFERASE-RELATED"/>
    <property type="match status" value="1"/>
</dbReference>
<accession>A0ABR6NEC2</accession>
<dbReference type="Gene3D" id="1.20.120.1220">
    <property type="match status" value="1"/>
</dbReference>
<keyword evidence="3" id="KW-1003">Cell membrane</keyword>
<evidence type="ECO:0000256" key="4">
    <source>
        <dbReference type="ARBA" id="ARBA00022519"/>
    </source>
</evidence>
<feature type="domain" description="Prepilin type IV endopeptidase peptidase" evidence="11">
    <location>
        <begin position="107"/>
        <end position="213"/>
    </location>
</feature>